<accession>A0ACB8XC08</accession>
<sequence length="1804" mass="204997">SIYEPLKLSSLQREDEPLWEKLDRYYSAGEERLGGRVFACHTDPAGLSPKWRRGPMPSSRLTTRRKVHEGPVQCGLGSSRGGGPRRPNPWTKTLAIGTWNVTSLGGKEPELVREVERYRLEIVGLTSTHSLGSGTQLLERGWTLHYSGVAQVCPCNEHHVQLEHKGVHQCTWHQDTLRPEVDDHRLLLSFHLISGHMSLGHFRVKRGAELSTDHHLVVVSWIRWQRRKLDRPGRPKRIVRVCWERLAEPSVREVFNSHLRKSFSQIPREAGDIESEWTMFSASIVDAAGSKLWTQGLWCLSWRQPRTRWWTPEVRDAVRLKKESYRTMLACGTPDAVDRYRQAKQAAAWTVLEAKTRVWEEFGEAMEEDYRWSASKRFWQTVRRLRRGKQYSANTVYSAGGELLTSTGDIVGRWKKYFEDLLNPTDLPSNQEAEAGVSEVDSSITQAEVTEVVQVLEGLWEFAQPVHMCFVDLEKAFDRVPRGILWGVLHEYGVREPLLAKGCSVSVRPEQELGLQHCRQDDVVLMASSGQDLQHVLERFAAECEAAGMRISTSKSEAMVLDRKRVVACMPSPVKTTILNYQSPTTGLFPVKTCSTCKEAKVRDSLYCAAGAWALALAYRRIDDDMGRTHELEHSAIKCMRGILYCYMRQADKVEQFKQDPSPSKCLHSVFNVDTGDEVYSYSDYHHLQIDAVSLFLLYLVEMICSGLQIIYNTDEVSFIQNLVFCVERAYRVPDYGMWERGSKYNNGSTELHSSSVGLAKAALEAINGFNLFGNQFPNPRELLNKHLGCSWSVIFVDLDAHNRNRQTLCSLLPRESRSHNTDAALLPTISYPAFAVDDDALYSQTLDKIVRKLRGKYGFKRFLRDGYRTANEDKNRRYYKPAEMKLFDGIECEFPIFFIYMMIDGVFRGNKAQVKEYQELLEPIIFQSYEGHAVRPEAIPLNPKYYYVPADFVEAEQNKHGSQKRFPSNSGRDGKIFLCGQALYNIAKLLVDELISPKDIDPIHRYVLPRQDQRNVSMRYSNQADKMVLERGAQEGTGLEGYDERQTESNAARKIGRKNKDREKHTETEKSMSASGGNGEMNICSKSVIGWLWCTVSFCLRLTNRTGTRGKRAARIRKLREDGKNTRVEIKYLNLLCEIHPNPHLNKRLSHPSYIKPERVDRDITEQALGSKHLQSIRTDQQGPIENDVVIHVALIAESQRWAAGVFEHLWHSDADAPAGGAHPDLATKGIGQAVMLPLKVKHSSFVAAHLQQKTEKAFIPDAAFTAYRFLAVNKKLGLSGRPERPVGCIGTCKIYRILGKTVVCYPIVFDLSDFYLSQDVMLLIDDIKVKCLLQFIKQCWKMQGRPLFLVLIREDNIKGSRFNPVLDMLASFKKGSIGGVKVHVDRLQTLISGAVVEQLDFLRVNEAEIPEFKSFEELELPKHSKVKRQTSTPNASDLEQQPEISVEDWLHKPTNEIIQKFHDCNCLASQAQLASILLRREGPDFLARDVRHAAAITKKFASSIAPHITTILVHGKQVTLGLFGQEEEVISNPLSPGVIQGIIYSKCSPQGGEREAVLQQELVIHIGWIISNNPELFSGMLKIRVGWIVQAMKHELKIRAGDMPPQDMHQLSPSDIKQLLLDVLQPQHTGRSWLNRRQIDGSLNRTPLGFYDRVWQILERTPNGILVAGTHLPQQPTLSDMTMYEMNFSLLVEDTLKSIVLPEYRQIIVELLMVVSILLERNPELEFGDKVDLDSLVKEAFHDFQRDRSRFEGAEKQDDMEAFYNTPPMGKRGTSSYLTKAVMILLLQGDVKPCKDDPCSVS</sequence>
<reference evidence="1" key="1">
    <citation type="submission" date="2022-04" db="EMBL/GenBank/DDBJ databases">
        <title>Jade perch genome.</title>
        <authorList>
            <person name="Chao B."/>
        </authorList>
    </citation>
    <scope>NUCLEOTIDE SEQUENCE</scope>
    <source>
        <strain evidence="1">CB-2022</strain>
    </source>
</reference>
<comment type="caution">
    <text evidence="1">The sequence shown here is derived from an EMBL/GenBank/DDBJ whole genome shotgun (WGS) entry which is preliminary data.</text>
</comment>
<gene>
    <name evidence="1" type="ORF">L3Q82_008785</name>
</gene>
<protein>
    <submittedName>
        <fullName evidence="1">Uncharacterized protein</fullName>
    </submittedName>
</protein>
<keyword evidence="2" id="KW-1185">Reference proteome</keyword>
<dbReference type="Proteomes" id="UP000831701">
    <property type="component" value="Chromosome 1"/>
</dbReference>
<dbReference type="EMBL" id="CM041531">
    <property type="protein sequence ID" value="KAI3377625.1"/>
    <property type="molecule type" value="Genomic_DNA"/>
</dbReference>
<proteinExistence type="predicted"/>
<feature type="non-terminal residue" evidence="1">
    <location>
        <position position="1"/>
    </location>
</feature>
<name>A0ACB8XC08_9TELE</name>
<evidence type="ECO:0000313" key="1">
    <source>
        <dbReference type="EMBL" id="KAI3377625.1"/>
    </source>
</evidence>
<organism evidence="1 2">
    <name type="scientific">Scortum barcoo</name>
    <name type="common">barcoo grunter</name>
    <dbReference type="NCBI Taxonomy" id="214431"/>
    <lineage>
        <taxon>Eukaryota</taxon>
        <taxon>Metazoa</taxon>
        <taxon>Chordata</taxon>
        <taxon>Craniata</taxon>
        <taxon>Vertebrata</taxon>
        <taxon>Euteleostomi</taxon>
        <taxon>Actinopterygii</taxon>
        <taxon>Neopterygii</taxon>
        <taxon>Teleostei</taxon>
        <taxon>Neoteleostei</taxon>
        <taxon>Acanthomorphata</taxon>
        <taxon>Eupercaria</taxon>
        <taxon>Centrarchiformes</taxon>
        <taxon>Terapontoidei</taxon>
        <taxon>Terapontidae</taxon>
        <taxon>Scortum</taxon>
    </lineage>
</organism>
<evidence type="ECO:0000313" key="2">
    <source>
        <dbReference type="Proteomes" id="UP000831701"/>
    </source>
</evidence>